<name>A0A6G9YN62_9NOCA</name>
<dbReference type="EMBL" id="CP046172">
    <property type="protein sequence ID" value="QIS14476.1"/>
    <property type="molecule type" value="Genomic_DNA"/>
</dbReference>
<dbReference type="Proteomes" id="UP000503540">
    <property type="component" value="Chromosome"/>
</dbReference>
<dbReference type="AlphaFoldDB" id="A0A6G9YN62"/>
<gene>
    <name evidence="1" type="ORF">F5544_33200</name>
</gene>
<organism evidence="1 2">
    <name type="scientific">Nocardia arthritidis</name>
    <dbReference type="NCBI Taxonomy" id="228602"/>
    <lineage>
        <taxon>Bacteria</taxon>
        <taxon>Bacillati</taxon>
        <taxon>Actinomycetota</taxon>
        <taxon>Actinomycetes</taxon>
        <taxon>Mycobacteriales</taxon>
        <taxon>Nocardiaceae</taxon>
        <taxon>Nocardia</taxon>
    </lineage>
</organism>
<reference evidence="1 2" key="1">
    <citation type="journal article" date="2019" name="ACS Chem. Biol.">
        <title>Identification and Mobilization of a Cryptic Antibiotic Biosynthesis Gene Locus from a Human-Pathogenic Nocardia Isolate.</title>
        <authorList>
            <person name="Herisse M."/>
            <person name="Ishida K."/>
            <person name="Porter J.L."/>
            <person name="Howden B."/>
            <person name="Hertweck C."/>
            <person name="Stinear T.P."/>
            <person name="Pidot S.J."/>
        </authorList>
    </citation>
    <scope>NUCLEOTIDE SEQUENCE [LARGE SCALE GENOMIC DNA]</scope>
    <source>
        <strain evidence="1 2">AUSMDU00012717</strain>
    </source>
</reference>
<protein>
    <submittedName>
        <fullName evidence="1">Uncharacterized protein</fullName>
    </submittedName>
</protein>
<keyword evidence="2" id="KW-1185">Reference proteome</keyword>
<evidence type="ECO:0000313" key="2">
    <source>
        <dbReference type="Proteomes" id="UP000503540"/>
    </source>
</evidence>
<dbReference type="KEGG" id="nah:F5544_33200"/>
<accession>A0A6G9YN62</accession>
<sequence length="132" mass="13268">MKRSTLILASAGMILAGAAVVQVLGGPEASAAVPILDPQHLRVGLSLSNTETAMVGASALTDGFDAIVPGSAEGIALQPDSRIPAQEGKLMAGTGAVAAEAANRGGYVNIYATYPGNAVTAGYPLLIVQHWN</sequence>
<proteinExistence type="predicted"/>
<evidence type="ECO:0000313" key="1">
    <source>
        <dbReference type="EMBL" id="QIS14476.1"/>
    </source>
</evidence>
<dbReference type="RefSeq" id="WP_167476882.1">
    <property type="nucleotide sequence ID" value="NZ_CP046172.1"/>
</dbReference>